<keyword evidence="6" id="KW-1185">Reference proteome</keyword>
<dbReference type="InterPro" id="IPR001977">
    <property type="entry name" value="Depp_CoAkinase"/>
</dbReference>
<keyword evidence="3 5" id="KW-0418">Kinase</keyword>
<dbReference type="HAMAP" id="MF_00376">
    <property type="entry name" value="Dephospho_CoA_kinase"/>
    <property type="match status" value="1"/>
</dbReference>
<evidence type="ECO:0000256" key="3">
    <source>
        <dbReference type="HAMAP-Rule" id="MF_00376"/>
    </source>
</evidence>
<comment type="function">
    <text evidence="3">Catalyzes the phosphorylation of the 3'-hydroxyl group of dephosphocoenzyme A to form coenzyme A.</text>
</comment>
<feature type="binding site" evidence="3">
    <location>
        <begin position="14"/>
        <end position="19"/>
    </location>
    <ligand>
        <name>ATP</name>
        <dbReference type="ChEBI" id="CHEBI:30616"/>
    </ligand>
</feature>
<accession>A0ABT7BWS8</accession>
<evidence type="ECO:0000313" key="6">
    <source>
        <dbReference type="Proteomes" id="UP001232992"/>
    </source>
</evidence>
<organism evidence="5 6">
    <name type="scientific">Roseofilum casamattae BLCC-M143</name>
    <dbReference type="NCBI Taxonomy" id="3022442"/>
    <lineage>
        <taxon>Bacteria</taxon>
        <taxon>Bacillati</taxon>
        <taxon>Cyanobacteriota</taxon>
        <taxon>Cyanophyceae</taxon>
        <taxon>Desertifilales</taxon>
        <taxon>Desertifilaceae</taxon>
        <taxon>Roseofilum</taxon>
        <taxon>Roseofilum casamattae</taxon>
    </lineage>
</organism>
<dbReference type="Proteomes" id="UP001232992">
    <property type="component" value="Unassembled WGS sequence"/>
</dbReference>
<evidence type="ECO:0000256" key="1">
    <source>
        <dbReference type="ARBA" id="ARBA00022741"/>
    </source>
</evidence>
<comment type="pathway">
    <text evidence="3">Cofactor biosynthesis; coenzyme A biosynthesis; CoA from (R)-pantothenate: step 5/5.</text>
</comment>
<protein>
    <recommendedName>
        <fullName evidence="3 4">Dephospho-CoA kinase</fullName>
        <ecNumber evidence="3 4">2.7.1.24</ecNumber>
    </recommendedName>
    <alternativeName>
        <fullName evidence="3">Dephosphocoenzyme A kinase</fullName>
    </alternativeName>
</protein>
<evidence type="ECO:0000256" key="2">
    <source>
        <dbReference type="ARBA" id="ARBA00022840"/>
    </source>
</evidence>
<keyword evidence="1 3" id="KW-0547">Nucleotide-binding</keyword>
<reference evidence="5 6" key="1">
    <citation type="submission" date="2023-01" db="EMBL/GenBank/DDBJ databases">
        <title>Novel diversity within Roseofilum (Cyanobacteria; Desertifilaceae) from marine benthic mats with descriptions of four novel species.</title>
        <authorList>
            <person name="Wang Y."/>
            <person name="Berthold D.E."/>
            <person name="Hu J."/>
            <person name="Lefler F.W."/>
            <person name="Laughinghouse H.D. IV."/>
        </authorList>
    </citation>
    <scope>NUCLEOTIDE SEQUENCE [LARGE SCALE GENOMIC DNA]</scope>
    <source>
        <strain evidence="5 6">BLCC-M143</strain>
    </source>
</reference>
<dbReference type="EC" id="2.7.1.24" evidence="3 4"/>
<dbReference type="Pfam" id="PF01121">
    <property type="entry name" value="CoaE"/>
    <property type="match status" value="1"/>
</dbReference>
<evidence type="ECO:0000313" key="5">
    <source>
        <dbReference type="EMBL" id="MDJ1183641.1"/>
    </source>
</evidence>
<sequence length="199" mass="22590">MKNKAEIGITGGIASGKSTASRYLQQQYNLILCDADIYAREAVEPGSEIWQTICDRYGSQISLPNGQLNRPKLGEIIFSNSQEREWLEGQIHPYVGDRFQGILDRASPTHRLVFSIPLLFEAKMTNLVQEVWVVYCLPQQQRERLMKRNNLSEEEAEARISSQMPLEQKCEKADRILDNSSTEADLLIQIDEAMASISL</sequence>
<keyword evidence="3" id="KW-0173">Coenzyme A biosynthesis</keyword>
<proteinExistence type="inferred from homology"/>
<evidence type="ECO:0000256" key="4">
    <source>
        <dbReference type="NCBIfam" id="TIGR00152"/>
    </source>
</evidence>
<comment type="similarity">
    <text evidence="3">Belongs to the CoaE family.</text>
</comment>
<comment type="subcellular location">
    <subcellularLocation>
        <location evidence="3">Cytoplasm</location>
    </subcellularLocation>
</comment>
<keyword evidence="3 5" id="KW-0808">Transferase</keyword>
<dbReference type="InterPro" id="IPR027417">
    <property type="entry name" value="P-loop_NTPase"/>
</dbReference>
<gene>
    <name evidence="3 5" type="primary">coaE</name>
    <name evidence="5" type="ORF">PMH09_10560</name>
</gene>
<dbReference type="GO" id="GO:0004140">
    <property type="term" value="F:dephospho-CoA kinase activity"/>
    <property type="evidence" value="ECO:0007669"/>
    <property type="project" value="UniProtKB-EC"/>
</dbReference>
<dbReference type="PANTHER" id="PTHR10695">
    <property type="entry name" value="DEPHOSPHO-COA KINASE-RELATED"/>
    <property type="match status" value="1"/>
</dbReference>
<dbReference type="PANTHER" id="PTHR10695:SF46">
    <property type="entry name" value="BIFUNCTIONAL COENZYME A SYNTHASE-RELATED"/>
    <property type="match status" value="1"/>
</dbReference>
<dbReference type="EMBL" id="JAQOSQ010000009">
    <property type="protein sequence ID" value="MDJ1183641.1"/>
    <property type="molecule type" value="Genomic_DNA"/>
</dbReference>
<keyword evidence="2 3" id="KW-0067">ATP-binding</keyword>
<dbReference type="RefSeq" id="WP_283758294.1">
    <property type="nucleotide sequence ID" value="NZ_JAQOSQ010000009.1"/>
</dbReference>
<dbReference type="Gene3D" id="3.40.50.300">
    <property type="entry name" value="P-loop containing nucleotide triphosphate hydrolases"/>
    <property type="match status" value="1"/>
</dbReference>
<name>A0ABT7BWS8_9CYAN</name>
<keyword evidence="3" id="KW-0963">Cytoplasm</keyword>
<comment type="catalytic activity">
    <reaction evidence="3">
        <text>3'-dephospho-CoA + ATP = ADP + CoA + H(+)</text>
        <dbReference type="Rhea" id="RHEA:18245"/>
        <dbReference type="ChEBI" id="CHEBI:15378"/>
        <dbReference type="ChEBI" id="CHEBI:30616"/>
        <dbReference type="ChEBI" id="CHEBI:57287"/>
        <dbReference type="ChEBI" id="CHEBI:57328"/>
        <dbReference type="ChEBI" id="CHEBI:456216"/>
        <dbReference type="EC" id="2.7.1.24"/>
    </reaction>
</comment>
<dbReference type="NCBIfam" id="TIGR00152">
    <property type="entry name" value="dephospho-CoA kinase"/>
    <property type="match status" value="1"/>
</dbReference>
<comment type="caution">
    <text evidence="5">The sequence shown here is derived from an EMBL/GenBank/DDBJ whole genome shotgun (WGS) entry which is preliminary data.</text>
</comment>
<dbReference type="CDD" id="cd02022">
    <property type="entry name" value="DPCK"/>
    <property type="match status" value="1"/>
</dbReference>
<dbReference type="SUPFAM" id="SSF52540">
    <property type="entry name" value="P-loop containing nucleoside triphosphate hydrolases"/>
    <property type="match status" value="1"/>
</dbReference>
<dbReference type="PROSITE" id="PS51219">
    <property type="entry name" value="DPCK"/>
    <property type="match status" value="1"/>
</dbReference>